<evidence type="ECO:0000313" key="1">
    <source>
        <dbReference type="EMBL" id="KIY67233.1"/>
    </source>
</evidence>
<reference evidence="1 2" key="1">
    <citation type="journal article" date="2015" name="Fungal Genet. Biol.">
        <title>Evolution of novel wood decay mechanisms in Agaricales revealed by the genome sequences of Fistulina hepatica and Cylindrobasidium torrendii.</title>
        <authorList>
            <person name="Floudas D."/>
            <person name="Held B.W."/>
            <person name="Riley R."/>
            <person name="Nagy L.G."/>
            <person name="Koehler G."/>
            <person name="Ransdell A.S."/>
            <person name="Younus H."/>
            <person name="Chow J."/>
            <person name="Chiniquy J."/>
            <person name="Lipzen A."/>
            <person name="Tritt A."/>
            <person name="Sun H."/>
            <person name="Haridas S."/>
            <person name="LaButti K."/>
            <person name="Ohm R.A."/>
            <person name="Kues U."/>
            <person name="Blanchette R.A."/>
            <person name="Grigoriev I.V."/>
            <person name="Minto R.E."/>
            <person name="Hibbett D.S."/>
        </authorList>
    </citation>
    <scope>NUCLEOTIDE SEQUENCE [LARGE SCALE GENOMIC DNA]</scope>
    <source>
        <strain evidence="1 2">FP15055 ss-10</strain>
    </source>
</reference>
<dbReference type="EMBL" id="KN880531">
    <property type="protein sequence ID" value="KIY67233.1"/>
    <property type="molecule type" value="Genomic_DNA"/>
</dbReference>
<organism evidence="1 2">
    <name type="scientific">Cylindrobasidium torrendii FP15055 ss-10</name>
    <dbReference type="NCBI Taxonomy" id="1314674"/>
    <lineage>
        <taxon>Eukaryota</taxon>
        <taxon>Fungi</taxon>
        <taxon>Dikarya</taxon>
        <taxon>Basidiomycota</taxon>
        <taxon>Agaricomycotina</taxon>
        <taxon>Agaricomycetes</taxon>
        <taxon>Agaricomycetidae</taxon>
        <taxon>Agaricales</taxon>
        <taxon>Marasmiineae</taxon>
        <taxon>Physalacriaceae</taxon>
        <taxon>Cylindrobasidium</taxon>
    </lineage>
</organism>
<sequence length="129" mass="13760">MRRGYAMPQLVSIIFSSSDSSSYSKGLSAPSSLRSNSRRIMLPTIKATPISVLTVSTDALGDGKCGIVVWCELGVCFVSWVVFVSGVCVGGNEVNSQGLYTFRQSGSECAGSAARTLEDARQMKRAPRL</sequence>
<proteinExistence type="predicted"/>
<evidence type="ECO:0000313" key="2">
    <source>
        <dbReference type="Proteomes" id="UP000054007"/>
    </source>
</evidence>
<dbReference type="AlphaFoldDB" id="A0A0D7B9L2"/>
<dbReference type="Proteomes" id="UP000054007">
    <property type="component" value="Unassembled WGS sequence"/>
</dbReference>
<protein>
    <submittedName>
        <fullName evidence="1">Uncharacterized protein</fullName>
    </submittedName>
</protein>
<name>A0A0D7B9L2_9AGAR</name>
<accession>A0A0D7B9L2</accession>
<gene>
    <name evidence="1" type="ORF">CYLTODRAFT_11504</name>
</gene>
<keyword evidence="2" id="KW-1185">Reference proteome</keyword>